<comment type="subcellular location">
    <subcellularLocation>
        <location evidence="3">Endoplasmic reticulum membrane</location>
        <topology evidence="3">Single-pass membrane protein</topology>
    </subcellularLocation>
</comment>
<dbReference type="Gene3D" id="3.40.50.2000">
    <property type="entry name" value="Glycogen Phosphorylase B"/>
    <property type="match status" value="1"/>
</dbReference>
<evidence type="ECO:0000256" key="2">
    <source>
        <dbReference type="ARBA" id="ARBA00022679"/>
    </source>
</evidence>
<dbReference type="EC" id="2.4.1.257" evidence="3"/>
<evidence type="ECO:0000256" key="1">
    <source>
        <dbReference type="ARBA" id="ARBA00022676"/>
    </source>
</evidence>
<keyword evidence="1 3" id="KW-0328">Glycosyltransferase</keyword>
<gene>
    <name evidence="5" type="ORF">QTG54_012082</name>
</gene>
<accession>A0AAD8Y197</accession>
<proteinExistence type="inferred from homology"/>
<comment type="catalytic activity">
    <reaction evidence="3">
        <text>a beta-D-Man-(1-&gt;4)-beta-D-GlcNAc-(1-&gt;4)-alpha-D-GlcNAc-diphospho-di-trans,poly-cis-dolichol + GDP-alpha-D-mannose = an alpha-D-Man-(1-&gt;3)-beta-D-Man-(1-&gt;4)-beta-D-GlcNAc-(1-&gt;4)-alpha-D-GlcNAc-diphospho-di-trans,poly-cis-dolichol + GDP + H(+)</text>
        <dbReference type="Rhea" id="RHEA:29515"/>
        <dbReference type="Rhea" id="RHEA-COMP:19511"/>
        <dbReference type="Rhea" id="RHEA-COMP:19513"/>
        <dbReference type="ChEBI" id="CHEBI:15378"/>
        <dbReference type="ChEBI" id="CHEBI:57527"/>
        <dbReference type="ChEBI" id="CHEBI:58189"/>
        <dbReference type="ChEBI" id="CHEBI:58472"/>
        <dbReference type="ChEBI" id="CHEBI:132510"/>
        <dbReference type="EC" id="2.4.1.132"/>
    </reaction>
    <physiologicalReaction direction="left-to-right" evidence="3">
        <dbReference type="Rhea" id="RHEA:29516"/>
    </physiologicalReaction>
</comment>
<comment type="caution">
    <text evidence="5">The sequence shown here is derived from an EMBL/GenBank/DDBJ whole genome shotgun (WGS) entry which is preliminary data.</text>
</comment>
<dbReference type="GO" id="GO:0004378">
    <property type="term" value="F:GDP-Man:Man(1)GlcNAc(2)-PP-Dol alpha-1,3-mannosyltransferase activity"/>
    <property type="evidence" value="ECO:0007669"/>
    <property type="project" value="UniProtKB-UniRule"/>
</dbReference>
<evidence type="ECO:0000313" key="6">
    <source>
        <dbReference type="Proteomes" id="UP001224775"/>
    </source>
</evidence>
<dbReference type="Proteomes" id="UP001224775">
    <property type="component" value="Unassembled WGS sequence"/>
</dbReference>
<organism evidence="5 6">
    <name type="scientific">Skeletonema marinoi</name>
    <dbReference type="NCBI Taxonomy" id="267567"/>
    <lineage>
        <taxon>Eukaryota</taxon>
        <taxon>Sar</taxon>
        <taxon>Stramenopiles</taxon>
        <taxon>Ochrophyta</taxon>
        <taxon>Bacillariophyta</taxon>
        <taxon>Coscinodiscophyceae</taxon>
        <taxon>Thalassiosirophycidae</taxon>
        <taxon>Thalassiosirales</taxon>
        <taxon>Skeletonemataceae</taxon>
        <taxon>Skeletonema</taxon>
        <taxon>Skeletonema marinoi-dohrnii complex</taxon>
    </lineage>
</organism>
<comment type="catalytic activity">
    <reaction evidence="3">
        <text>an alpha-D-Man-(1-&gt;3)-beta-D-Man-(1-&gt;4)-beta-D-GlcNAc-(1-&gt;4)-alpha-D-GlcNAc-diphospho-di-trans,poly-cis-dolichol + GDP-alpha-D-mannose = an alpha-D-Man-(1-&gt;3)-[alpha-D-Man-(1-&gt;6)]-beta-D-Man-(1-&gt;4)-beta-D-GlcNAc-(1-&gt;4)-alpha-D-GlcNAc-diphospho-di-trans,poly-cis-dolichol + GDP + H(+)</text>
        <dbReference type="Rhea" id="RHEA:29519"/>
        <dbReference type="Rhea" id="RHEA-COMP:19513"/>
        <dbReference type="Rhea" id="RHEA-COMP:19515"/>
        <dbReference type="ChEBI" id="CHEBI:15378"/>
        <dbReference type="ChEBI" id="CHEBI:57527"/>
        <dbReference type="ChEBI" id="CHEBI:58189"/>
        <dbReference type="ChEBI" id="CHEBI:132510"/>
        <dbReference type="ChEBI" id="CHEBI:132511"/>
        <dbReference type="EC" id="2.4.1.257"/>
    </reaction>
    <physiologicalReaction direction="left-to-right" evidence="3">
        <dbReference type="Rhea" id="RHEA:29520"/>
    </physiologicalReaction>
</comment>
<dbReference type="EC" id="2.4.1.132" evidence="3"/>
<comment type="similarity">
    <text evidence="3">Belongs to the glycosyltransferase group 1 family.</text>
</comment>
<evidence type="ECO:0000256" key="3">
    <source>
        <dbReference type="RuleBase" id="RU367136"/>
    </source>
</evidence>
<protein>
    <recommendedName>
        <fullName evidence="3">Alpha-1,3/1,6-mannosyltransferase ALG2</fullName>
        <ecNumber evidence="3">2.4.1.132</ecNumber>
        <ecNumber evidence="3">2.4.1.257</ecNumber>
    </recommendedName>
    <alternativeName>
        <fullName evidence="3">GDP-Man:Man(1)GlcNAc(2)-PP-Dol alpha-1,3-mannosyltransferase</fullName>
    </alternativeName>
</protein>
<dbReference type="InterPro" id="IPR027054">
    <property type="entry name" value="ALG2"/>
</dbReference>
<keyword evidence="6" id="KW-1185">Reference proteome</keyword>
<keyword evidence="2 3" id="KW-0808">Transferase</keyword>
<dbReference type="PANTHER" id="PTHR45918:SF1">
    <property type="entry name" value="ALPHA-1,3_1,6-MANNOSYLTRANSFERASE ALG2"/>
    <property type="match status" value="1"/>
</dbReference>
<sequence>MTKQPLVVFIHLDLGIGGAESLVLNLAKATLQSSSDPNNSATDDEPSGKISIYTTHCSPTHCYDEVKPPNGPLYPFVNVCGSWIPRKLFFGGTALCSALRMLYLTYRAIKDNPQANVFVIDVLPTGVPYLVNYCNVRAGVLFYCHFPDQLLTMDTVNGERGSSGGNNSSNNGGLMIRLLKYLKRLYRGILDKTEEVTMSYSDLVVVNSLFTRAQVEKTFPTLFLPRDDERDHGERIKVLYPAIESSLSRERANNNNTDEMTTNKSRTGPIVSLNRFERKKNVALLLHAYDLLLDRVVSKGDLTIKLPPLIIAGGYDPLNVENVEHLAELRTLADTILARYNLPRSKVYSPSSDQDSTSSATTTQEGNASIEFHLSVSNTKRKQLLSTACVWCYTPHREHFGIVPLESMDAAVPVVAIRSGGPMETIVDGVTGILVDYEPIIVGQEKQSATVCGFADAIAKLISHPEQTAEMGQRGKERVHEIFGMETFRKQWWELLEEAQSRGRKRHDRICSSYPSLESSIARSLREMLIVFLLVVALTWTLRTCGMLEDDTGLIGTLQVHYRRIVGDEL</sequence>
<name>A0AAD8Y197_9STRA</name>
<evidence type="ECO:0000259" key="4">
    <source>
        <dbReference type="Pfam" id="PF00534"/>
    </source>
</evidence>
<dbReference type="GO" id="GO:0005789">
    <property type="term" value="C:endoplasmic reticulum membrane"/>
    <property type="evidence" value="ECO:0007669"/>
    <property type="project" value="UniProtKB-SubCell"/>
</dbReference>
<dbReference type="SUPFAM" id="SSF53756">
    <property type="entry name" value="UDP-Glycosyltransferase/glycogen phosphorylase"/>
    <property type="match status" value="1"/>
</dbReference>
<evidence type="ECO:0000313" key="5">
    <source>
        <dbReference type="EMBL" id="KAK1737215.1"/>
    </source>
</evidence>
<dbReference type="Pfam" id="PF00534">
    <property type="entry name" value="Glycos_transf_1"/>
    <property type="match status" value="1"/>
</dbReference>
<dbReference type="PANTHER" id="PTHR45918">
    <property type="entry name" value="ALPHA-1,3/1,6-MANNOSYLTRANSFERASE ALG2"/>
    <property type="match status" value="1"/>
</dbReference>
<dbReference type="InterPro" id="IPR001296">
    <property type="entry name" value="Glyco_trans_1"/>
</dbReference>
<comment type="function">
    <text evidence="3">Mannosylates Man(2)GlcNAc(2)-dolichol diphosphate and Man(1)GlcNAc(2)-dolichol diphosphate to form Man(3)GlcNAc(2)-dolichol diphosphate.</text>
</comment>
<comment type="pathway">
    <text evidence="3">Protein modification; protein glycosylation.</text>
</comment>
<dbReference type="GO" id="GO:0102704">
    <property type="term" value="F:GDP-Man:Man(2)GlcNAc(2)-PP-Dol alpha-1,6-mannosyltransferase activity"/>
    <property type="evidence" value="ECO:0007669"/>
    <property type="project" value="UniProtKB-UniRule"/>
</dbReference>
<dbReference type="AlphaFoldDB" id="A0AAD8Y197"/>
<feature type="domain" description="Glycosyl transferase family 1" evidence="4">
    <location>
        <begin position="363"/>
        <end position="477"/>
    </location>
</feature>
<reference evidence="5" key="1">
    <citation type="submission" date="2023-06" db="EMBL/GenBank/DDBJ databases">
        <title>Survivors Of The Sea: Transcriptome response of Skeletonema marinoi to long-term dormancy.</title>
        <authorList>
            <person name="Pinder M.I.M."/>
            <person name="Kourtchenko O."/>
            <person name="Robertson E.K."/>
            <person name="Larsson T."/>
            <person name="Maumus F."/>
            <person name="Osuna-Cruz C.M."/>
            <person name="Vancaester E."/>
            <person name="Stenow R."/>
            <person name="Vandepoele K."/>
            <person name="Ploug H."/>
            <person name="Bruchert V."/>
            <person name="Godhe A."/>
            <person name="Topel M."/>
        </authorList>
    </citation>
    <scope>NUCLEOTIDE SEQUENCE</scope>
    <source>
        <strain evidence="5">R05AC</strain>
    </source>
</reference>
<dbReference type="EMBL" id="JATAAI010000026">
    <property type="protein sequence ID" value="KAK1737215.1"/>
    <property type="molecule type" value="Genomic_DNA"/>
</dbReference>